<comment type="caution">
    <text evidence="4">The sequence shown here is derived from an EMBL/GenBank/DDBJ whole genome shotgun (WGS) entry which is preliminary data.</text>
</comment>
<feature type="domain" description="Serine/threonine specific protein phosphatases" evidence="3">
    <location>
        <begin position="320"/>
        <end position="325"/>
    </location>
</feature>
<dbReference type="PANTHER" id="PTHR45673">
    <property type="entry name" value="SERINE/THREONINE-PROTEIN PHOSPHATASE 2B CATALYTIC SUBUNIT 1-RELATED"/>
    <property type="match status" value="1"/>
</dbReference>
<dbReference type="InterPro" id="IPR006186">
    <property type="entry name" value="Ser/Thr-sp_prot-phosphatase"/>
</dbReference>
<gene>
    <name evidence="4" type="ORF">Pfra01_002929900</name>
</gene>
<evidence type="ECO:0000256" key="1">
    <source>
        <dbReference type="RuleBase" id="RU004273"/>
    </source>
</evidence>
<feature type="region of interest" description="Disordered" evidence="2">
    <location>
        <begin position="107"/>
        <end position="132"/>
    </location>
</feature>
<feature type="compositionally biased region" description="Low complexity" evidence="2">
    <location>
        <begin position="25"/>
        <end position="37"/>
    </location>
</feature>
<proteinExistence type="inferred from homology"/>
<sequence length="879" mass="97516">MASKLNAFLAAVPANASAPSPPKSAPAALALELKAAPEGGGSFTPTTPQPPMAHRRRSSSMRRSNPSLKLALDASCSNQEPEHGQDVARPSPLKSFMAAQAAAAKLKAQHDVPAPDLARTGSGSELDAKSEAGPMRLASMQGSHHRRVSTDTTLFNRYLRQQADRDIGRDTVQHFANVPVITATAAAVDALEGEMSVDNNADEEHASAVVHVLDPEEIVALFRLGSTIPVATALEIVRRATTLMSLEQNVISIRAPYTLVGDLHGQFQDLLELFRVHGSPAVDSPFLFLGDYVDRGVSSCEIILLLLAFKVAYPESVHLLRGNHECRSLSTFYGFRAECLKKYGPVVYNRMIKCFESMPLAARLETAHGTFLAVHGGLSPDIVYVEDINGQVNRFMEPEPSGALCDLLWSDPAKGEAQEQEWAPNGMRGCSFTFNEHACREFLKRNNLLAIVRAHELEEDGYKEHFRHEADRTEEGEGGELVLPAVVTVFSAPEYCNTNHNVGATLKIPWEKQNGRLLQYQQHKRSQYPEFEFTRQSEDEAVKAFLEENLPFLPIDFYDLVNVCRQLRFTLEQAASTSASLSSTEPPRKQSLVSSLCAPAVDFDKKIEEEDPELPVSPPSSAPTNELEEKDIERSTTDTRELVGESLQEWELVDECKSPEPVHGSAQKSKKDMKMEKKEKKLKEKLEKKQKKQKEKEKKKWDTNRIVSGWKFCPGFVRFYDRYFARDGVKKNSPDISSAPGHLGKRASWLPHVKTPFKRSTSTGEAATESETNDTVTETTGPIRRKSMTDWMPMPSFEQVAQLTTTLQGHIPIQASGVNVFTTAQWQALKLFFSLLDLDGNGILVEESFVVLLAEQDSGTFAFLFNPFIEIPLLTLMFG</sequence>
<evidence type="ECO:0000313" key="4">
    <source>
        <dbReference type="EMBL" id="GMG15002.1"/>
    </source>
</evidence>
<dbReference type="SUPFAM" id="SSF56300">
    <property type="entry name" value="Metallo-dependent phosphatases"/>
    <property type="match status" value="1"/>
</dbReference>
<feature type="region of interest" description="Disordered" evidence="2">
    <location>
        <begin position="655"/>
        <end position="700"/>
    </location>
</feature>
<protein>
    <recommendedName>
        <fullName evidence="1">Serine/threonine-protein phosphatase</fullName>
        <ecNumber evidence="1">3.1.3.16</ecNumber>
    </recommendedName>
</protein>
<dbReference type="SMART" id="SM00156">
    <property type="entry name" value="PP2Ac"/>
    <property type="match status" value="1"/>
</dbReference>
<comment type="similarity">
    <text evidence="1">Belongs to the PPP phosphatase family.</text>
</comment>
<dbReference type="EMBL" id="BSXT01018863">
    <property type="protein sequence ID" value="GMG15002.1"/>
    <property type="molecule type" value="Genomic_DNA"/>
</dbReference>
<dbReference type="InterPro" id="IPR029052">
    <property type="entry name" value="Metallo-depent_PP-like"/>
</dbReference>
<feature type="region of interest" description="Disordered" evidence="2">
    <location>
        <begin position="607"/>
        <end position="640"/>
    </location>
</feature>
<name>A0A9W7DB25_9STRA</name>
<feature type="compositionally biased region" description="Low complexity" evidence="2">
    <location>
        <begin position="760"/>
        <end position="770"/>
    </location>
</feature>
<evidence type="ECO:0000313" key="5">
    <source>
        <dbReference type="Proteomes" id="UP001165121"/>
    </source>
</evidence>
<dbReference type="GO" id="GO:0097720">
    <property type="term" value="P:calcineurin-mediated signaling"/>
    <property type="evidence" value="ECO:0007669"/>
    <property type="project" value="InterPro"/>
</dbReference>
<keyword evidence="1" id="KW-0378">Hydrolase</keyword>
<feature type="region of interest" description="Disordered" evidence="2">
    <location>
        <begin position="756"/>
        <end position="780"/>
    </location>
</feature>
<dbReference type="InterPro" id="IPR004843">
    <property type="entry name" value="Calcineurin-like_PHP"/>
</dbReference>
<dbReference type="Proteomes" id="UP001165121">
    <property type="component" value="Unassembled WGS sequence"/>
</dbReference>
<dbReference type="Gene3D" id="3.60.21.10">
    <property type="match status" value="1"/>
</dbReference>
<evidence type="ECO:0000256" key="2">
    <source>
        <dbReference type="SAM" id="MobiDB-lite"/>
    </source>
</evidence>
<keyword evidence="5" id="KW-1185">Reference proteome</keyword>
<evidence type="ECO:0000259" key="3">
    <source>
        <dbReference type="PROSITE" id="PS00125"/>
    </source>
</evidence>
<dbReference type="Pfam" id="PF00149">
    <property type="entry name" value="Metallophos"/>
    <property type="match status" value="1"/>
</dbReference>
<reference evidence="4" key="1">
    <citation type="submission" date="2023-04" db="EMBL/GenBank/DDBJ databases">
        <title>Phytophthora fragariaefolia NBRC 109709.</title>
        <authorList>
            <person name="Ichikawa N."/>
            <person name="Sato H."/>
            <person name="Tonouchi N."/>
        </authorList>
    </citation>
    <scope>NUCLEOTIDE SEQUENCE</scope>
    <source>
        <strain evidence="4">NBRC 109709</strain>
    </source>
</reference>
<comment type="catalytic activity">
    <reaction evidence="1">
        <text>O-phospho-L-threonyl-[protein] + H2O = L-threonyl-[protein] + phosphate</text>
        <dbReference type="Rhea" id="RHEA:47004"/>
        <dbReference type="Rhea" id="RHEA-COMP:11060"/>
        <dbReference type="Rhea" id="RHEA-COMP:11605"/>
        <dbReference type="ChEBI" id="CHEBI:15377"/>
        <dbReference type="ChEBI" id="CHEBI:30013"/>
        <dbReference type="ChEBI" id="CHEBI:43474"/>
        <dbReference type="ChEBI" id="CHEBI:61977"/>
        <dbReference type="EC" id="3.1.3.16"/>
    </reaction>
</comment>
<dbReference type="PROSITE" id="PS00125">
    <property type="entry name" value="SER_THR_PHOSPHATASE"/>
    <property type="match status" value="1"/>
</dbReference>
<dbReference type="GO" id="GO:0033192">
    <property type="term" value="F:calmodulin-dependent protein phosphatase activity"/>
    <property type="evidence" value="ECO:0007669"/>
    <property type="project" value="InterPro"/>
</dbReference>
<dbReference type="PRINTS" id="PR00114">
    <property type="entry name" value="STPHPHTASE"/>
</dbReference>
<feature type="compositionally biased region" description="Basic and acidic residues" evidence="2">
    <location>
        <begin position="631"/>
        <end position="640"/>
    </location>
</feature>
<organism evidence="4 5">
    <name type="scientific">Phytophthora fragariaefolia</name>
    <dbReference type="NCBI Taxonomy" id="1490495"/>
    <lineage>
        <taxon>Eukaryota</taxon>
        <taxon>Sar</taxon>
        <taxon>Stramenopiles</taxon>
        <taxon>Oomycota</taxon>
        <taxon>Peronosporomycetes</taxon>
        <taxon>Peronosporales</taxon>
        <taxon>Peronosporaceae</taxon>
        <taxon>Phytophthora</taxon>
    </lineage>
</organism>
<dbReference type="EC" id="3.1.3.16" evidence="1"/>
<dbReference type="OrthoDB" id="165532at2759"/>
<dbReference type="AlphaFoldDB" id="A0A9W7DB25"/>
<dbReference type="InterPro" id="IPR043360">
    <property type="entry name" value="PP2B"/>
</dbReference>
<accession>A0A9W7DB25</accession>
<feature type="compositionally biased region" description="Basic and acidic residues" evidence="2">
    <location>
        <begin position="669"/>
        <end position="687"/>
    </location>
</feature>
<feature type="region of interest" description="Disordered" evidence="2">
    <location>
        <begin position="12"/>
        <end position="66"/>
    </location>
</feature>